<dbReference type="EMBL" id="CP063310">
    <property type="protein sequence ID" value="QOS67603.1"/>
    <property type="molecule type" value="Genomic_DNA"/>
</dbReference>
<accession>A0A6L7IN87</accession>
<name>A0A6L7IN87_9ACTN</name>
<dbReference type="SUPFAM" id="SSF56059">
    <property type="entry name" value="Glutathione synthetase ATP-binding domain-like"/>
    <property type="match status" value="1"/>
</dbReference>
<organism evidence="2 3">
    <name type="scientific">Eggerthella guodeyinii</name>
    <dbReference type="NCBI Taxonomy" id="2690837"/>
    <lineage>
        <taxon>Bacteria</taxon>
        <taxon>Bacillati</taxon>
        <taxon>Actinomycetota</taxon>
        <taxon>Coriobacteriia</taxon>
        <taxon>Eggerthellales</taxon>
        <taxon>Eggerthellaceae</taxon>
        <taxon>Eggerthella</taxon>
    </lineage>
</organism>
<dbReference type="Proteomes" id="UP000478463">
    <property type="component" value="Chromosome"/>
</dbReference>
<feature type="domain" description="Alpha-L-glutamate ligase-related protein ATP-grasp" evidence="1">
    <location>
        <begin position="222"/>
        <end position="381"/>
    </location>
</feature>
<evidence type="ECO:0000313" key="3">
    <source>
        <dbReference type="Proteomes" id="UP000478463"/>
    </source>
</evidence>
<proteinExistence type="predicted"/>
<dbReference type="AlphaFoldDB" id="A0A6L7IN87"/>
<dbReference type="RefSeq" id="WP_160941100.1">
    <property type="nucleotide sequence ID" value="NZ_CP063310.1"/>
</dbReference>
<dbReference type="KEGG" id="egd:GS424_013950"/>
<protein>
    <recommendedName>
        <fullName evidence="1">Alpha-L-glutamate ligase-related protein ATP-grasp domain-containing protein</fullName>
    </recommendedName>
</protein>
<evidence type="ECO:0000313" key="2">
    <source>
        <dbReference type="EMBL" id="QOS67603.1"/>
    </source>
</evidence>
<sequence>MQVKEAIRERCPRTLWIRKALAHAKMRQYFKYVLPEKTVLKAEANFEFKMEIVEKYTKEWLEYSRAVDSKIDTLLDSAPAYRVRNDLGPLRIDMKFCRFAYGFQPDEYLTFHLEGADCAKRREYISDLEKDRYLCRMNDVVDFVLFMDKAKTYERYSPYYKRDAVSLSGPKDFERFASFAEKHPTFVRKRVDLSKGDSVELVEFEAYKGSPRSFFDGLVSEGRYIVEELVSQSETMSAINSSSVNTVRCITFNTKHGIVTPFCFLKTGRQGSFVDNGGAGGLLVGVDKNTGVLCTDGFDEYGQVFSEHPDSNVRFKGVRLPDWEDMLEMCKEMSSLEPRVKYIGWDMAHTDDGWIVIEGNSRGQMIGPQIVWQRGIKADVEALMENMDLLA</sequence>
<dbReference type="Pfam" id="PF14397">
    <property type="entry name" value="ATPgrasp_ST"/>
    <property type="match status" value="1"/>
</dbReference>
<reference evidence="2 3" key="1">
    <citation type="submission" date="2020-10" db="EMBL/GenBank/DDBJ databases">
        <title>Eggerthella sp. nov., isolated from human feces.</title>
        <authorList>
            <person name="Yajun G."/>
        </authorList>
    </citation>
    <scope>NUCLEOTIDE SEQUENCE [LARGE SCALE GENOMIC DNA]</scope>
    <source>
        <strain evidence="2 3">HF-1101</strain>
    </source>
</reference>
<evidence type="ECO:0000259" key="1">
    <source>
        <dbReference type="Pfam" id="PF14397"/>
    </source>
</evidence>
<gene>
    <name evidence="2" type="ORF">GS424_013950</name>
</gene>
<dbReference type="InterPro" id="IPR039523">
    <property type="entry name" value="RimK-rel_E_lig_ATP-grasp"/>
</dbReference>